<dbReference type="KEGG" id="pgv:SL003B_1695"/>
<feature type="region of interest" description="Disordered" evidence="1">
    <location>
        <begin position="56"/>
        <end position="76"/>
    </location>
</feature>
<organism evidence="2 3">
    <name type="scientific">Polymorphum gilvum (strain LMG 25793 / CGMCC 1.9160 / SL003B-26A1)</name>
    <dbReference type="NCBI Taxonomy" id="991905"/>
    <lineage>
        <taxon>Bacteria</taxon>
        <taxon>Pseudomonadati</taxon>
        <taxon>Pseudomonadota</taxon>
        <taxon>Alphaproteobacteria</taxon>
        <taxon>Rhodobacterales</taxon>
        <taxon>Paracoccaceae</taxon>
        <taxon>Polymorphum</taxon>
    </lineage>
</organism>
<dbReference type="STRING" id="991905.SL003B_1695"/>
<accession>F2J5N9</accession>
<evidence type="ECO:0000313" key="3">
    <source>
        <dbReference type="Proteomes" id="UP000008130"/>
    </source>
</evidence>
<feature type="region of interest" description="Disordered" evidence="1">
    <location>
        <begin position="1"/>
        <end position="36"/>
    </location>
</feature>
<evidence type="ECO:0000256" key="1">
    <source>
        <dbReference type="SAM" id="MobiDB-lite"/>
    </source>
</evidence>
<name>F2J5N9_POLGS</name>
<dbReference type="EMBL" id="CP002568">
    <property type="protein sequence ID" value="ADZ70123.1"/>
    <property type="molecule type" value="Genomic_DNA"/>
</dbReference>
<feature type="compositionally biased region" description="Basic and acidic residues" evidence="1">
    <location>
        <begin position="9"/>
        <end position="20"/>
    </location>
</feature>
<feature type="compositionally biased region" description="Basic residues" evidence="1">
    <location>
        <begin position="21"/>
        <end position="32"/>
    </location>
</feature>
<dbReference type="HOGENOM" id="CLU_2651341_0_0_5"/>
<gene>
    <name evidence="2" type="ordered locus">SL003B_1695</name>
</gene>
<dbReference type="Proteomes" id="UP000008130">
    <property type="component" value="Chromosome"/>
</dbReference>
<protein>
    <submittedName>
        <fullName evidence="2">Uncharacterized protein</fullName>
    </submittedName>
</protein>
<reference evidence="2 3" key="1">
    <citation type="journal article" date="2011" name="J. Bacteriol.">
        <title>Complete genome sequence of Polymorphum gilvum SL003B-26A1T, a crude oil-degrading bacterium from oil-polluted saline soil.</title>
        <authorList>
            <person name="Li S.G."/>
            <person name="Tang Y.Q."/>
            <person name="Nie Y."/>
            <person name="Cai M."/>
            <person name="Wu X.L."/>
        </authorList>
    </citation>
    <scope>NUCLEOTIDE SEQUENCE [LARGE SCALE GENOMIC DNA]</scope>
    <source>
        <strain evidence="3">LMG 25793 / CGMCC 1.9160 / SL003B-26A1</strain>
    </source>
</reference>
<proteinExistence type="predicted"/>
<dbReference type="RefSeq" id="WP_013652440.1">
    <property type="nucleotide sequence ID" value="NC_015259.1"/>
</dbReference>
<dbReference type="AlphaFoldDB" id="F2J5N9"/>
<keyword evidence="3" id="KW-1185">Reference proteome</keyword>
<sequence>MARSATAETKARANELDAAARHHKREERRHRQAARDARQKLAALAADCARLGISLTVHPGEEGETSWPPRSSTSKR</sequence>
<evidence type="ECO:0000313" key="2">
    <source>
        <dbReference type="EMBL" id="ADZ70123.1"/>
    </source>
</evidence>